<accession>A9ILV0</accession>
<gene>
    <name evidence="2" type="ordered locus">Bpet2286</name>
</gene>
<keyword evidence="3" id="KW-1185">Reference proteome</keyword>
<dbReference type="KEGG" id="bpt:Bpet2286"/>
<dbReference type="PANTHER" id="PTHR47708:SF2">
    <property type="entry name" value="SI:CH73-132F6.5"/>
    <property type="match status" value="1"/>
</dbReference>
<dbReference type="Pfam" id="PF23544">
    <property type="entry name" value="AtuA_ferredoxin"/>
    <property type="match status" value="1"/>
</dbReference>
<proteinExistence type="predicted"/>
<evidence type="ECO:0000313" key="3">
    <source>
        <dbReference type="Proteomes" id="UP000001225"/>
    </source>
</evidence>
<feature type="domain" description="AtuA-like ferredoxin-fold" evidence="1">
    <location>
        <begin position="9"/>
        <end position="107"/>
    </location>
</feature>
<protein>
    <recommendedName>
        <fullName evidence="1">AtuA-like ferredoxin-fold domain-containing protein</fullName>
    </recommendedName>
</protein>
<dbReference type="InterPro" id="IPR056362">
    <property type="entry name" value="AtuA-like_ferredoxin_dom"/>
</dbReference>
<dbReference type="EMBL" id="AM902716">
    <property type="protein sequence ID" value="CAP42629.1"/>
    <property type="molecule type" value="Genomic_DNA"/>
</dbReference>
<organism evidence="2 3">
    <name type="scientific">Bordetella petrii (strain ATCC BAA-461 / DSM 12804 / CCUG 43448 / CIP 107267 / Se-1111R)</name>
    <dbReference type="NCBI Taxonomy" id="340100"/>
    <lineage>
        <taxon>Bacteria</taxon>
        <taxon>Pseudomonadati</taxon>
        <taxon>Pseudomonadota</taxon>
        <taxon>Betaproteobacteria</taxon>
        <taxon>Burkholderiales</taxon>
        <taxon>Alcaligenaceae</taxon>
        <taxon>Bordetella</taxon>
    </lineage>
</organism>
<evidence type="ECO:0000259" key="1">
    <source>
        <dbReference type="Pfam" id="PF23544"/>
    </source>
</evidence>
<dbReference type="eggNOG" id="ENOG5032S8H">
    <property type="taxonomic scope" value="Bacteria"/>
</dbReference>
<name>A9ILV0_BORPD</name>
<dbReference type="STRING" id="94624.Bpet2286"/>
<dbReference type="Proteomes" id="UP000001225">
    <property type="component" value="Chromosome"/>
</dbReference>
<sequence length="133" mass="14770">MNARDTLRVPLYRLAHSRSGDKGDISNLSLIAWDPDCYAVLAEQVTEARVAEWFAYRRPARVTRYLIPTLHAMNFVLEGVLDGGVNDALNLDTHGKSLSFHLLDLRVDVAPELARRLPDIPGDQPAADVPPAR</sequence>
<evidence type="ECO:0000313" key="2">
    <source>
        <dbReference type="EMBL" id="CAP42629.1"/>
    </source>
</evidence>
<dbReference type="AlphaFoldDB" id="A9ILV0"/>
<dbReference type="PANTHER" id="PTHR47708">
    <property type="match status" value="1"/>
</dbReference>
<reference evidence="2 3" key="1">
    <citation type="journal article" date="2008" name="BMC Genomics">
        <title>The missing link: Bordetella petrii is endowed with both the metabolic versatility of environmental bacteria and virulence traits of pathogenic Bordetellae.</title>
        <authorList>
            <person name="Gross R."/>
            <person name="Guzman C.A."/>
            <person name="Sebaihia M."/>
            <person name="Martins Dos Santos V.A."/>
            <person name="Pieper D.H."/>
            <person name="Koebnik R."/>
            <person name="Lechner M."/>
            <person name="Bartels D."/>
            <person name="Buhrmester J."/>
            <person name="Choudhuri J.V."/>
            <person name="Ebensen T."/>
            <person name="Gaigalat L."/>
            <person name="Herrmann S."/>
            <person name="Khachane A.N."/>
            <person name="Larisch C."/>
            <person name="Link S."/>
            <person name="Linke B."/>
            <person name="Meyer F."/>
            <person name="Mormann S."/>
            <person name="Nakunst D."/>
            <person name="Rueckert C."/>
            <person name="Schneiker-Bekel S."/>
            <person name="Schulze K."/>
            <person name="Vorhoelter F.J."/>
            <person name="Yevsa T."/>
            <person name="Engle J.T."/>
            <person name="Goldman W.E."/>
            <person name="Puehler A."/>
            <person name="Goebel U.B."/>
            <person name="Goesmann A."/>
            <person name="Bloecker H."/>
            <person name="Kaiser O."/>
            <person name="Martinez-Arias R."/>
        </authorList>
    </citation>
    <scope>NUCLEOTIDE SEQUENCE [LARGE SCALE GENOMIC DNA]</scope>
    <source>
        <strain evidence="3">ATCC BAA-461 / DSM 12804 / CCUG 43448 / CIP 107267 / Se-1111R</strain>
    </source>
</reference>